<feature type="domain" description="Peptidase S9 prolyl oligopeptidase catalytic" evidence="6">
    <location>
        <begin position="609"/>
        <end position="820"/>
    </location>
</feature>
<dbReference type="PANTHER" id="PTHR42881:SF13">
    <property type="entry name" value="PROLYL ENDOPEPTIDASE"/>
    <property type="match status" value="1"/>
</dbReference>
<evidence type="ECO:0000259" key="7">
    <source>
        <dbReference type="Pfam" id="PF02897"/>
    </source>
</evidence>
<comment type="similarity">
    <text evidence="1">Belongs to the peptidase S9A family.</text>
</comment>
<accession>A0ABY6F4J6</accession>
<protein>
    <submittedName>
        <fullName evidence="8">Prolyl oligopeptidase family serine peptidase</fullName>
    </submittedName>
</protein>
<evidence type="ECO:0000313" key="8">
    <source>
        <dbReference type="EMBL" id="UXZ04995.1"/>
    </source>
</evidence>
<dbReference type="Proteomes" id="UP001063782">
    <property type="component" value="Chromosome"/>
</dbReference>
<keyword evidence="9" id="KW-1185">Reference proteome</keyword>
<feature type="signal peptide" evidence="5">
    <location>
        <begin position="1"/>
        <end position="27"/>
    </location>
</feature>
<evidence type="ECO:0000259" key="6">
    <source>
        <dbReference type="Pfam" id="PF00326"/>
    </source>
</evidence>
<dbReference type="SUPFAM" id="SSF53474">
    <property type="entry name" value="alpha/beta-Hydrolases"/>
    <property type="match status" value="1"/>
</dbReference>
<evidence type="ECO:0000313" key="9">
    <source>
        <dbReference type="Proteomes" id="UP001063782"/>
    </source>
</evidence>
<proteinExistence type="inferred from homology"/>
<keyword evidence="5" id="KW-0732">Signal</keyword>
<keyword evidence="3" id="KW-0378">Hydrolase</keyword>
<evidence type="ECO:0000256" key="3">
    <source>
        <dbReference type="ARBA" id="ARBA00022801"/>
    </source>
</evidence>
<dbReference type="PRINTS" id="PR00862">
    <property type="entry name" value="PROLIGOPTASE"/>
</dbReference>
<evidence type="ECO:0000256" key="2">
    <source>
        <dbReference type="ARBA" id="ARBA00022670"/>
    </source>
</evidence>
<name>A0ABY6F4J6_9GAMM</name>
<keyword evidence="2" id="KW-0645">Protease</keyword>
<evidence type="ECO:0000256" key="4">
    <source>
        <dbReference type="ARBA" id="ARBA00022825"/>
    </source>
</evidence>
<gene>
    <name evidence="8" type="ORF">LU297_00640</name>
</gene>
<dbReference type="RefSeq" id="WP_263076496.1">
    <property type="nucleotide sequence ID" value="NZ_CP089977.1"/>
</dbReference>
<dbReference type="PROSITE" id="PS00708">
    <property type="entry name" value="PRO_ENDOPEP_SER"/>
    <property type="match status" value="1"/>
</dbReference>
<dbReference type="Gene3D" id="2.130.10.120">
    <property type="entry name" value="Prolyl oligopeptidase, N-terminal domain"/>
    <property type="match status" value="1"/>
</dbReference>
<dbReference type="EMBL" id="CP089977">
    <property type="protein sequence ID" value="UXZ04995.1"/>
    <property type="molecule type" value="Genomic_DNA"/>
</dbReference>
<dbReference type="InterPro" id="IPR029058">
    <property type="entry name" value="AB_hydrolase_fold"/>
</dbReference>
<evidence type="ECO:0000256" key="1">
    <source>
        <dbReference type="ARBA" id="ARBA00005228"/>
    </source>
</evidence>
<dbReference type="SUPFAM" id="SSF50993">
    <property type="entry name" value="Peptidase/esterase 'gauge' domain"/>
    <property type="match status" value="1"/>
</dbReference>
<dbReference type="PANTHER" id="PTHR42881">
    <property type="entry name" value="PROLYL ENDOPEPTIDASE"/>
    <property type="match status" value="1"/>
</dbReference>
<feature type="domain" description="Peptidase S9A N-terminal" evidence="7">
    <location>
        <begin position="153"/>
        <end position="544"/>
    </location>
</feature>
<dbReference type="Gene3D" id="3.40.50.1820">
    <property type="entry name" value="alpha/beta hydrolase"/>
    <property type="match status" value="1"/>
</dbReference>
<dbReference type="InterPro" id="IPR001375">
    <property type="entry name" value="Peptidase_S9_cat"/>
</dbReference>
<dbReference type="InterPro" id="IPR002471">
    <property type="entry name" value="Pept_S9_AS"/>
</dbReference>
<keyword evidence="4" id="KW-0720">Serine protease</keyword>
<feature type="chain" id="PRO_5047273090" evidence="5">
    <location>
        <begin position="28"/>
        <end position="856"/>
    </location>
</feature>
<dbReference type="InterPro" id="IPR051167">
    <property type="entry name" value="Prolyl_oligopep/macrocyclase"/>
</dbReference>
<dbReference type="Pfam" id="PF02897">
    <property type="entry name" value="Peptidase_S9_N"/>
    <property type="match status" value="1"/>
</dbReference>
<sequence length="856" mass="96759">MKFNKIATLTAMVLSGMYLTQCTTVQAPMANAQATTNQHQYPATRTHQSKEDRFLTGETGRPENLSSEGRANFSVHSGAKVDDGIDHYFGEKVVDKYRWFEELDHISPEYAKETNEERQRNFIGTRSESDIPNGQMDNRALKSLQKIDENRPTSEVTQWVDAQNADSRDYVNNIPFVDKVRQNVESLYAREHLIRKSPVKAGGELKLFRGEDTNTRMVYIDGNGVEKLLWSEADSKRHLTNGDMYVNESGSHVVLLLSSGYADSDQVKLHVYETTTGKEVGRSVIVGRQIDSRGLAVEWLDNDTFFYSDMATNPATILRRDLNKKRFDDPIEVHWSHLNAAIMGMGLEGDDKRYMVISTYVGQDAFVIKDLKTGKLYRPYNQKQADKNRKYAEHFVLASFVHLDTKTGDLWLISGENDEQHGELIKTNIHNLKQREVVVPANTAYDQMEEAIYHKEGQGYFLIKYSKDGQHRVILTDAKGNPLKDLTPSAVGEITDLFSYVAGETEIDSKSTDVKSGDESHLSFRFQNPITPRTVYKYSISKGEFIDVRRRDLFPFNHNDYEIKLVKYKSKDGTEIPMSISYKKGTVLNGKNPTLMLAYGGFAVKDTANFSLRNVPWLEHGGVFVRPHLRGGAEYGEAWHEQGKFQNKLNVFDDFEAAADYLTANGYTSPEYLAIIGGSNGGLLVGASMTLNPEKYRVAFPQVGVLDMLRHDQRFYKGIWDGEYGSAYDSKEMYRYLKSYSPYHNVRAGVCYPSTLVMTSKRDDRVLPFHSYKFAAALQENQSCANPTLLFADEDQGHGARTPAATKEAMTLVTAFGFHEMGIKDVPVVARPTVEELKGEKWLKEEAEAAAKKQAK</sequence>
<dbReference type="InterPro" id="IPR002470">
    <property type="entry name" value="Peptidase_S9A"/>
</dbReference>
<evidence type="ECO:0000256" key="5">
    <source>
        <dbReference type="SAM" id="SignalP"/>
    </source>
</evidence>
<dbReference type="Pfam" id="PF00326">
    <property type="entry name" value="Peptidase_S9"/>
    <property type="match status" value="1"/>
</dbReference>
<organism evidence="8 9">
    <name type="scientific">Moraxella nasicaprae</name>
    <dbReference type="NCBI Taxonomy" id="2904122"/>
    <lineage>
        <taxon>Bacteria</taxon>
        <taxon>Pseudomonadati</taxon>
        <taxon>Pseudomonadota</taxon>
        <taxon>Gammaproteobacteria</taxon>
        <taxon>Moraxellales</taxon>
        <taxon>Moraxellaceae</taxon>
        <taxon>Moraxella</taxon>
    </lineage>
</organism>
<reference evidence="8" key="1">
    <citation type="submission" date="2021-12" db="EMBL/GenBank/DDBJ databases">
        <title>taxonomy of Moraxella sp. ZY201224.</title>
        <authorList>
            <person name="Li F."/>
        </authorList>
    </citation>
    <scope>NUCLEOTIDE SEQUENCE</scope>
    <source>
        <strain evidence="8">ZY201224</strain>
    </source>
</reference>
<dbReference type="InterPro" id="IPR023302">
    <property type="entry name" value="Pept_S9A_N"/>
</dbReference>